<keyword evidence="2" id="KW-0963">Cytoplasm</keyword>
<dbReference type="Gene3D" id="3.10.20.870">
    <property type="entry name" value="PFU (PLAA family ubiquitin binding), C-terminal domain"/>
    <property type="match status" value="1"/>
</dbReference>
<evidence type="ECO:0000256" key="5">
    <source>
        <dbReference type="PROSITE-ProRule" id="PRU00221"/>
    </source>
</evidence>
<dbReference type="InterPro" id="IPR036322">
    <property type="entry name" value="WD40_repeat_dom_sf"/>
</dbReference>
<feature type="repeat" description="WD" evidence="5">
    <location>
        <begin position="221"/>
        <end position="252"/>
    </location>
</feature>
<dbReference type="InterPro" id="IPR013535">
    <property type="entry name" value="PUL_dom"/>
</dbReference>
<reference evidence="8 9" key="1">
    <citation type="submission" date="2016-02" db="EMBL/GenBank/DDBJ databases">
        <title>Comparative genomic and transcriptomic foundation for Pichia pastoris.</title>
        <authorList>
            <person name="Love K.R."/>
            <person name="Shah K.A."/>
            <person name="Whittaker C.A."/>
            <person name="Wu J."/>
            <person name="Bartlett M.C."/>
            <person name="Ma D."/>
            <person name="Leeson R.L."/>
            <person name="Priest M."/>
            <person name="Young S.K."/>
            <person name="Love J.C."/>
        </authorList>
    </citation>
    <scope>NUCLEOTIDE SEQUENCE [LARGE SCALE GENOMIC DNA]</scope>
    <source>
        <strain evidence="8 9">ATCC 28485</strain>
    </source>
</reference>
<evidence type="ECO:0000256" key="1">
    <source>
        <dbReference type="ARBA" id="ARBA00004496"/>
    </source>
</evidence>
<feature type="domain" description="PUL" evidence="7">
    <location>
        <begin position="462"/>
        <end position="709"/>
    </location>
</feature>
<evidence type="ECO:0000313" key="9">
    <source>
        <dbReference type="Proteomes" id="UP000094565"/>
    </source>
</evidence>
<dbReference type="PROSITE" id="PS50294">
    <property type="entry name" value="WD_REPEATS_REGION"/>
    <property type="match status" value="1"/>
</dbReference>
<organism evidence="8 9">
    <name type="scientific">Komagataella pastoris</name>
    <name type="common">Yeast</name>
    <name type="synonym">Pichia pastoris</name>
    <dbReference type="NCBI Taxonomy" id="4922"/>
    <lineage>
        <taxon>Eukaryota</taxon>
        <taxon>Fungi</taxon>
        <taxon>Dikarya</taxon>
        <taxon>Ascomycota</taxon>
        <taxon>Saccharomycotina</taxon>
        <taxon>Pichiomycetes</taxon>
        <taxon>Pichiales</taxon>
        <taxon>Pichiaceae</taxon>
        <taxon>Komagataella</taxon>
    </lineage>
</organism>
<feature type="repeat" description="WD" evidence="5">
    <location>
        <begin position="9"/>
        <end position="40"/>
    </location>
</feature>
<dbReference type="Gene3D" id="2.130.10.10">
    <property type="entry name" value="YVTN repeat-like/Quinoprotein amine dehydrogenase"/>
    <property type="match status" value="1"/>
</dbReference>
<dbReference type="GO" id="GO:0043130">
    <property type="term" value="F:ubiquitin binding"/>
    <property type="evidence" value="ECO:0007669"/>
    <property type="project" value="TreeGrafter"/>
</dbReference>
<dbReference type="PROSITE" id="PS51396">
    <property type="entry name" value="PUL"/>
    <property type="match status" value="1"/>
</dbReference>
<dbReference type="CDD" id="cd00200">
    <property type="entry name" value="WD40"/>
    <property type="match status" value="1"/>
</dbReference>
<sequence length="711" mass="78757">MSFKLSASLKGHEQDVRAVISPSNESIVSASRDQTVRVWNKVENSENQWDDGIINHRSTGFINSLAYFRDDGLELIVSGGKNQLIDLTAPYSTQEEDPVSVLIGHEANVCSLDSKGPLIISGSWDTTAKVWQDGSVLYNLKGHSASVWDVKIIDAVNHEFLTCSADKTIKRWKGDKVIQTFTGHTDVVRALLLLPNGFASCSNDATIKIYNYNDPTPTHILSGHESFIYSLGILPNGDLVSCGEDRSCRIWSNYQCQQVINLPCVSVWDLSVLPNGDIALAGSDGNIRVFSKDSARQASEEVIAEFEELLANSAISESTMDNINKEKLPSYEALKTPGKEGQTIMVKSSVGVVEAYSFTDGKWVKIGTVVGGSGNDTKKTYQGKEWDYIFDIDVQEGAPPLKLPYNVSENPFTAAARFLADNELPATYADQIVKFILSNTKGVELGSKDPLEQSSINAPSLKIFPIKEYLPVKFSSTEALIKGVTKLNATQKHGQLTADQIDEIRQALSGGSVDRNVALTYATLIIQKWDNNSKLVGLDILGSVIANLSTPPDNLFDLINTGLKVDKAPNTFMLTLRCLNSIFQNRYWGESLLRDETLINELSSYEFDRSYFEKKKNVQIELATMLLNFAVLTAKFNELTLQGPILRAISSFVKSISDEEARYRLLAAYGTTISVQKVDSTEPNWLEVFEKEYSTNQRFVDVIKEIKLLRL</sequence>
<protein>
    <submittedName>
        <fullName evidence="8">BA75_04185T0</fullName>
    </submittedName>
</protein>
<dbReference type="GO" id="GO:0005634">
    <property type="term" value="C:nucleus"/>
    <property type="evidence" value="ECO:0007669"/>
    <property type="project" value="TreeGrafter"/>
</dbReference>
<evidence type="ECO:0000256" key="2">
    <source>
        <dbReference type="ARBA" id="ARBA00022490"/>
    </source>
</evidence>
<dbReference type="Pfam" id="PF08324">
    <property type="entry name" value="PUL"/>
    <property type="match status" value="1"/>
</dbReference>
<dbReference type="InterPro" id="IPR011989">
    <property type="entry name" value="ARM-like"/>
</dbReference>
<keyword evidence="9" id="KW-1185">Reference proteome</keyword>
<comment type="subcellular location">
    <subcellularLocation>
        <location evidence="1">Cytoplasm</location>
    </subcellularLocation>
</comment>
<dbReference type="InterPro" id="IPR001680">
    <property type="entry name" value="WD40_rpt"/>
</dbReference>
<dbReference type="Proteomes" id="UP000094565">
    <property type="component" value="Chromosome 3"/>
</dbReference>
<evidence type="ECO:0000256" key="4">
    <source>
        <dbReference type="ARBA" id="ARBA00022737"/>
    </source>
</evidence>
<dbReference type="Pfam" id="PF09070">
    <property type="entry name" value="PFU"/>
    <property type="match status" value="1"/>
</dbReference>
<dbReference type="InterPro" id="IPR015155">
    <property type="entry name" value="PFU"/>
</dbReference>
<name>A0A1B2JGA6_PICPA</name>
<dbReference type="GO" id="GO:0010992">
    <property type="term" value="P:ubiquitin recycling"/>
    <property type="evidence" value="ECO:0007669"/>
    <property type="project" value="TreeGrafter"/>
</dbReference>
<dbReference type="GO" id="GO:0005737">
    <property type="term" value="C:cytoplasm"/>
    <property type="evidence" value="ECO:0007669"/>
    <property type="project" value="UniProtKB-SubCell"/>
</dbReference>
<dbReference type="PROSITE" id="PS50082">
    <property type="entry name" value="WD_REPEATS_2"/>
    <property type="match status" value="2"/>
</dbReference>
<dbReference type="SUPFAM" id="SSF50978">
    <property type="entry name" value="WD40 repeat-like"/>
    <property type="match status" value="1"/>
</dbReference>
<dbReference type="InterPro" id="IPR038122">
    <property type="entry name" value="PFU_sf"/>
</dbReference>
<dbReference type="Pfam" id="PF00400">
    <property type="entry name" value="WD40"/>
    <property type="match status" value="6"/>
</dbReference>
<dbReference type="PANTHER" id="PTHR19849">
    <property type="entry name" value="PHOSPHOLIPASE A-2-ACTIVATING PROTEIN"/>
    <property type="match status" value="1"/>
</dbReference>
<dbReference type="EMBL" id="CP014586">
    <property type="protein sequence ID" value="ANZ77079.1"/>
    <property type="molecule type" value="Genomic_DNA"/>
</dbReference>
<keyword evidence="3 5" id="KW-0853">WD repeat</keyword>
<keyword evidence="4" id="KW-0677">Repeat</keyword>
<evidence type="ECO:0000256" key="3">
    <source>
        <dbReference type="ARBA" id="ARBA00022574"/>
    </source>
</evidence>
<dbReference type="PROSITE" id="PS51394">
    <property type="entry name" value="PFU"/>
    <property type="match status" value="1"/>
</dbReference>
<evidence type="ECO:0000313" key="8">
    <source>
        <dbReference type="EMBL" id="ANZ77079.1"/>
    </source>
</evidence>
<dbReference type="PANTHER" id="PTHR19849:SF0">
    <property type="entry name" value="PHOSPHOLIPASE A-2-ACTIVATING PROTEIN"/>
    <property type="match status" value="1"/>
</dbReference>
<dbReference type="GO" id="GO:0043161">
    <property type="term" value="P:proteasome-mediated ubiquitin-dependent protein catabolic process"/>
    <property type="evidence" value="ECO:0007669"/>
    <property type="project" value="TreeGrafter"/>
</dbReference>
<feature type="domain" description="PFU" evidence="6">
    <location>
        <begin position="355"/>
        <end position="450"/>
    </location>
</feature>
<gene>
    <name evidence="8" type="primary">DOA1</name>
    <name evidence="8" type="ORF">ATY40_BA7504185</name>
</gene>
<dbReference type="OrthoDB" id="10265988at2759"/>
<evidence type="ECO:0000259" key="6">
    <source>
        <dbReference type="PROSITE" id="PS51394"/>
    </source>
</evidence>
<evidence type="ECO:0000259" key="7">
    <source>
        <dbReference type="PROSITE" id="PS51396"/>
    </source>
</evidence>
<dbReference type="Gene3D" id="1.25.10.10">
    <property type="entry name" value="Leucine-rich Repeat Variant"/>
    <property type="match status" value="1"/>
</dbReference>
<proteinExistence type="predicted"/>
<accession>A0A1B2JGA6</accession>
<dbReference type="InterPro" id="IPR015943">
    <property type="entry name" value="WD40/YVTN_repeat-like_dom_sf"/>
</dbReference>
<dbReference type="SMART" id="SM00320">
    <property type="entry name" value="WD40"/>
    <property type="match status" value="6"/>
</dbReference>
<dbReference type="AlphaFoldDB" id="A0A1B2JGA6"/>